<sequence>MKFYRVECRIASDRGEEELGQFIEGVLEGHFQNKVEGLSVYEVCL</sequence>
<keyword evidence="2" id="KW-1185">Reference proteome</keyword>
<protein>
    <submittedName>
        <fullName evidence="1">Uncharacterized protein</fullName>
    </submittedName>
</protein>
<reference evidence="1 2" key="1">
    <citation type="journal article" date="2014" name="Genome Announc.">
        <title>Complete genome sequences of nine mycobacteriophages.</title>
        <authorList>
            <person name="Franceschelli J.J."/>
            <person name="Suarez C.A."/>
            <person name="Teran L."/>
            <person name="Raya R.R."/>
            <person name="Morbidoni H.R."/>
        </authorList>
    </citation>
    <scope>NUCLEOTIDE SEQUENCE [LARGE SCALE GENOMIC DNA]</scope>
</reference>
<gene>
    <name evidence="1" type="ORF">40AC_61</name>
</gene>
<dbReference type="KEGG" id="vg:18506296"/>
<dbReference type="OrthoDB" id="27424at10239"/>
<evidence type="ECO:0000313" key="1">
    <source>
        <dbReference type="EMBL" id="AHJ86424.1"/>
    </source>
</evidence>
<evidence type="ECO:0000313" key="2">
    <source>
        <dbReference type="Proteomes" id="UP000201360"/>
    </source>
</evidence>
<accession>W8E913</accession>
<dbReference type="RefSeq" id="YP_009009894.1">
    <property type="nucleotide sequence ID" value="NC_023607.1"/>
</dbReference>
<proteinExistence type="predicted"/>
<dbReference type="Proteomes" id="UP000201360">
    <property type="component" value="Segment"/>
</dbReference>
<organism evidence="1 2">
    <name type="scientific">Mycobacterium phage 40AC</name>
    <dbReference type="NCBI Taxonomy" id="1458717"/>
    <lineage>
        <taxon>Viruses</taxon>
        <taxon>Duplodnaviria</taxon>
        <taxon>Heunggongvirae</taxon>
        <taxon>Uroviricota</taxon>
        <taxon>Caudoviricetes</taxon>
        <taxon>Santafevirus</taxon>
        <taxon>Santafevirus sf40AC</taxon>
    </lineage>
</organism>
<name>W8E913_9CAUD</name>
<dbReference type="EMBL" id="KJ192196">
    <property type="protein sequence ID" value="AHJ86424.1"/>
    <property type="molecule type" value="Genomic_DNA"/>
</dbReference>